<feature type="domain" description="Tudor" evidence="1">
    <location>
        <begin position="251"/>
        <end position="300"/>
    </location>
</feature>
<evidence type="ECO:0000259" key="1">
    <source>
        <dbReference type="SMART" id="SM00333"/>
    </source>
</evidence>
<dbReference type="SUPFAM" id="SSF63748">
    <property type="entry name" value="Tudor/PWWP/MBT"/>
    <property type="match status" value="2"/>
</dbReference>
<sequence length="302" mass="34119">MTLKTGMLVGIVGSGDIGVLIQIRASSNTCVIKLNNGTLKKNVPLQDIEEAKDMSDTKEKKSRFDLVMNLRRWFPGKISKVHRDGTYDVEYFDGDIEKKMASTDVEAAKKDNKLEKFAVGDKVKARYKNGSKLFSGKISRVRSDGTYDIKYDDGDVETRVARDLIEPNSEEKDEVLPTKKSSGFRVGQSVKARYKGGKKLFPGKIKRIHSDKTYDIMYEDGDEEKRVKTEYIESADNLSDEDIKSAKTSSKTFKVGQKVKAHYKKGKRLFPGKISRVRSDGTYDIDYDDGRLKLTPKLLKSK</sequence>
<evidence type="ECO:0000313" key="3">
    <source>
        <dbReference type="Proteomes" id="UP000054636"/>
    </source>
</evidence>
<dbReference type="PANTHER" id="PTHR34157">
    <property type="entry name" value="TUZIN"/>
    <property type="match status" value="1"/>
</dbReference>
<feature type="domain" description="Tudor" evidence="1">
    <location>
        <begin position="115"/>
        <end position="173"/>
    </location>
</feature>
<dbReference type="CDD" id="cd04508">
    <property type="entry name" value="Tudor_SF"/>
    <property type="match status" value="3"/>
</dbReference>
<dbReference type="Gene3D" id="2.30.30.140">
    <property type="match status" value="4"/>
</dbReference>
<dbReference type="PANTHER" id="PTHR34157:SF2">
    <property type="entry name" value="TUZIN"/>
    <property type="match status" value="1"/>
</dbReference>
<evidence type="ECO:0000313" key="2">
    <source>
        <dbReference type="EMBL" id="KUF93048.1"/>
    </source>
</evidence>
<organism evidence="2 3">
    <name type="scientific">Phytophthora nicotianae</name>
    <name type="common">Potato buckeye rot agent</name>
    <name type="synonym">Phytophthora parasitica</name>
    <dbReference type="NCBI Taxonomy" id="4792"/>
    <lineage>
        <taxon>Eukaryota</taxon>
        <taxon>Sar</taxon>
        <taxon>Stramenopiles</taxon>
        <taxon>Oomycota</taxon>
        <taxon>Peronosporomycetes</taxon>
        <taxon>Peronosporales</taxon>
        <taxon>Peronosporaceae</taxon>
        <taxon>Phytophthora</taxon>
    </lineage>
</organism>
<protein>
    <recommendedName>
        <fullName evidence="1">Tudor domain-containing protein</fullName>
    </recommendedName>
</protein>
<dbReference type="InterPro" id="IPR002999">
    <property type="entry name" value="Tudor"/>
</dbReference>
<dbReference type="AlphaFoldDB" id="A0A0W8DA08"/>
<dbReference type="EMBL" id="LNFP01000420">
    <property type="protein sequence ID" value="KUF93048.1"/>
    <property type="molecule type" value="Genomic_DNA"/>
</dbReference>
<reference evidence="2 3" key="1">
    <citation type="submission" date="2015-11" db="EMBL/GenBank/DDBJ databases">
        <title>Genomes and virulence difference between two physiological races of Phytophthora nicotianae.</title>
        <authorList>
            <person name="Liu H."/>
            <person name="Ma X."/>
            <person name="Yu H."/>
            <person name="Fang D."/>
            <person name="Li Y."/>
            <person name="Wang X."/>
            <person name="Wang W."/>
            <person name="Dong Y."/>
            <person name="Xiao B."/>
        </authorList>
    </citation>
    <scope>NUCLEOTIDE SEQUENCE [LARGE SCALE GENOMIC DNA]</scope>
    <source>
        <strain evidence="3">race 1</strain>
    </source>
</reference>
<dbReference type="SMART" id="SM00333">
    <property type="entry name" value="TUDOR"/>
    <property type="match status" value="3"/>
</dbReference>
<gene>
    <name evidence="2" type="ORF">AM588_10009062</name>
</gene>
<dbReference type="Proteomes" id="UP000054636">
    <property type="component" value="Unassembled WGS sequence"/>
</dbReference>
<comment type="caution">
    <text evidence="2">The sequence shown here is derived from an EMBL/GenBank/DDBJ whole genome shotgun (WGS) entry which is preliminary data.</text>
</comment>
<accession>A0A0W8DA08</accession>
<name>A0A0W8DA08_PHYNI</name>
<proteinExistence type="predicted"/>
<feature type="domain" description="Tudor" evidence="1">
    <location>
        <begin position="182"/>
        <end position="240"/>
    </location>
</feature>